<accession>A0A7J0D6X7</accession>
<proteinExistence type="predicted"/>
<feature type="compositionally biased region" description="Basic residues" evidence="1">
    <location>
        <begin position="291"/>
        <end position="321"/>
    </location>
</feature>
<evidence type="ECO:0000313" key="2">
    <source>
        <dbReference type="EMBL" id="GFS28135.1"/>
    </source>
</evidence>
<dbReference type="AlphaFoldDB" id="A0A7J0D6X7"/>
<keyword evidence="3" id="KW-1185">Reference proteome</keyword>
<protein>
    <submittedName>
        <fullName evidence="2">Uncharacterized protein</fullName>
    </submittedName>
</protein>
<organism evidence="2 3">
    <name type="scientific">Actinidia rufa</name>
    <dbReference type="NCBI Taxonomy" id="165716"/>
    <lineage>
        <taxon>Eukaryota</taxon>
        <taxon>Viridiplantae</taxon>
        <taxon>Streptophyta</taxon>
        <taxon>Embryophyta</taxon>
        <taxon>Tracheophyta</taxon>
        <taxon>Spermatophyta</taxon>
        <taxon>Magnoliopsida</taxon>
        <taxon>eudicotyledons</taxon>
        <taxon>Gunneridae</taxon>
        <taxon>Pentapetalae</taxon>
        <taxon>asterids</taxon>
        <taxon>Ericales</taxon>
        <taxon>Actinidiaceae</taxon>
        <taxon>Actinidia</taxon>
    </lineage>
</organism>
<dbReference type="EMBL" id="BJWL01000035">
    <property type="protein sequence ID" value="GFS28135.1"/>
    <property type="molecule type" value="Genomic_DNA"/>
</dbReference>
<gene>
    <name evidence="2" type="ORF">Acr_00g0000270</name>
</gene>
<evidence type="ECO:0000313" key="3">
    <source>
        <dbReference type="Proteomes" id="UP000585474"/>
    </source>
</evidence>
<sequence>MFLRCRRPDSRWNARFGNLGGQLPPSPWLSLSMSSASRALSLCVQCVCPIPASHPKPSPRLDPGVSYPQVAEVEIAEAIEAGVGDPSYPDEEPAQVAVVVSYRVYPFSLYRPAYLPGAGAYPVPDSVDSDLAALTTGAKEGLKVIHLLALAEFLVLWSRLIWLHPEDFIDWLSSVEKFFDWKELSEVCEGSIPEHGSCWWDQVQARRKRKGKGKYMGQDAIKVSGEISTLRLDPVPKIDDYGNLLLTPDGKPQPNPADALFSSIVLHFCGAHLLNLRINQIEDDKWTRIPSTRRKSKPHHVLHSKSRHKHTSHRYQRKPKPKDRFKSLRNMRFHDKVDDSGSESHFDSAITESYVCSCLNTSSCDSCSSDDDKRVYTITQPGSAGSLTTSSEDSKQLPPSCAPPFPSEKSLSIGKTS</sequence>
<reference evidence="3" key="1">
    <citation type="submission" date="2019-07" db="EMBL/GenBank/DDBJ databases">
        <title>De Novo Assembly of kiwifruit Actinidia rufa.</title>
        <authorList>
            <person name="Sugita-Konishi S."/>
            <person name="Sato K."/>
            <person name="Mori E."/>
            <person name="Abe Y."/>
            <person name="Kisaki G."/>
            <person name="Hamano K."/>
            <person name="Suezawa K."/>
            <person name="Otani M."/>
            <person name="Fukuda T."/>
            <person name="Manabe T."/>
            <person name="Gomi K."/>
            <person name="Tabuchi M."/>
            <person name="Akimitsu K."/>
            <person name="Kataoka I."/>
        </authorList>
    </citation>
    <scope>NUCLEOTIDE SEQUENCE [LARGE SCALE GENOMIC DNA]</scope>
    <source>
        <strain evidence="3">cv. Fuchu</strain>
    </source>
</reference>
<feature type="compositionally biased region" description="Polar residues" evidence="1">
    <location>
        <begin position="377"/>
        <end position="391"/>
    </location>
</feature>
<comment type="caution">
    <text evidence="2">The sequence shown here is derived from an EMBL/GenBank/DDBJ whole genome shotgun (WGS) entry which is preliminary data.</text>
</comment>
<name>A0A7J0D6X7_9ERIC</name>
<dbReference type="Proteomes" id="UP000585474">
    <property type="component" value="Unassembled WGS sequence"/>
</dbReference>
<evidence type="ECO:0000256" key="1">
    <source>
        <dbReference type="SAM" id="MobiDB-lite"/>
    </source>
</evidence>
<feature type="region of interest" description="Disordered" evidence="1">
    <location>
        <begin position="289"/>
        <end position="329"/>
    </location>
</feature>
<feature type="region of interest" description="Disordered" evidence="1">
    <location>
        <begin position="377"/>
        <end position="417"/>
    </location>
</feature>